<dbReference type="GO" id="GO:0009103">
    <property type="term" value="P:lipopolysaccharide biosynthetic process"/>
    <property type="evidence" value="ECO:0007669"/>
    <property type="project" value="TreeGrafter"/>
</dbReference>
<accession>A0A7V3ZUS6</accession>
<reference evidence="4" key="1">
    <citation type="journal article" date="2020" name="mSystems">
        <title>Genome- and Community-Level Interaction Insights into Carbon Utilization and Element Cycling Functions of Hydrothermarchaeota in Hydrothermal Sediment.</title>
        <authorList>
            <person name="Zhou Z."/>
            <person name="Liu Y."/>
            <person name="Xu W."/>
            <person name="Pan J."/>
            <person name="Luo Z.H."/>
            <person name="Li M."/>
        </authorList>
    </citation>
    <scope>NUCLEOTIDE SEQUENCE [LARGE SCALE GENOMIC DNA]</scope>
    <source>
        <strain evidence="4">SpSt-697</strain>
    </source>
</reference>
<dbReference type="PANTHER" id="PTHR46401">
    <property type="entry name" value="GLYCOSYLTRANSFERASE WBBK-RELATED"/>
    <property type="match status" value="1"/>
</dbReference>
<dbReference type="CDD" id="cd03801">
    <property type="entry name" value="GT4_PimA-like"/>
    <property type="match status" value="1"/>
</dbReference>
<keyword evidence="1 4" id="KW-0808">Transferase</keyword>
<name>A0A7V3ZUS6_UNCW3</name>
<protein>
    <submittedName>
        <fullName evidence="4">Glycosyltransferase family 1 protein</fullName>
    </submittedName>
</protein>
<dbReference type="InterPro" id="IPR028098">
    <property type="entry name" value="Glyco_trans_4-like_N"/>
</dbReference>
<proteinExistence type="predicted"/>
<evidence type="ECO:0000256" key="1">
    <source>
        <dbReference type="ARBA" id="ARBA00022679"/>
    </source>
</evidence>
<dbReference type="InterPro" id="IPR001296">
    <property type="entry name" value="Glyco_trans_1"/>
</dbReference>
<dbReference type="PANTHER" id="PTHR46401:SF2">
    <property type="entry name" value="GLYCOSYLTRANSFERASE WBBK-RELATED"/>
    <property type="match status" value="1"/>
</dbReference>
<evidence type="ECO:0000259" key="2">
    <source>
        <dbReference type="Pfam" id="PF00534"/>
    </source>
</evidence>
<comment type="caution">
    <text evidence="4">The sequence shown here is derived from an EMBL/GenBank/DDBJ whole genome shotgun (WGS) entry which is preliminary data.</text>
</comment>
<dbReference type="AlphaFoldDB" id="A0A7V3ZUS6"/>
<dbReference type="EMBL" id="DTDR01000055">
    <property type="protein sequence ID" value="HGK63365.1"/>
    <property type="molecule type" value="Genomic_DNA"/>
</dbReference>
<dbReference type="GO" id="GO:0016757">
    <property type="term" value="F:glycosyltransferase activity"/>
    <property type="evidence" value="ECO:0007669"/>
    <property type="project" value="InterPro"/>
</dbReference>
<dbReference type="Pfam" id="PF00534">
    <property type="entry name" value="Glycos_transf_1"/>
    <property type="match status" value="1"/>
</dbReference>
<feature type="domain" description="Glycosyltransferase subfamily 4-like N-terminal" evidence="3">
    <location>
        <begin position="18"/>
        <end position="179"/>
    </location>
</feature>
<sequence length="382" mass="44290">MKILHLIYDDITNPWCGGGGAIRTLEVYKRFPKDWEITVITGAYPNCQRIEKKENIKYLRIGLPFNYPLSRLTYSFLAPFWIKKLNFDILIEDFSAHSPVFSFLFTKKPTIALFQNLFGKYELKNYKGLKKIQGILSYLFEIIAIKNFKNIIAVSSLLEKEIKKINPNANIFIIPYGVEEILFNGNGEEKNYILFLGRFDIEQKGIDILIAAYKILVEKLTKNWLPDLYLVGKGKDEKKIKTLIFSLKLEDKIKLLPPVYKERKREMIKNSLFICMPSRFESFGMVACESQACGKPIIASNIEPLTSLIIDKKTGLLVERDNPQQLAESMLRLIKDKELRKFLGNNGKEWAKQFNWDIIAKNQLAFYQKVFSFTYSSSIIIN</sequence>
<gene>
    <name evidence="4" type="ORF">ENU74_02045</name>
</gene>
<evidence type="ECO:0000259" key="3">
    <source>
        <dbReference type="Pfam" id="PF13439"/>
    </source>
</evidence>
<dbReference type="Pfam" id="PF13439">
    <property type="entry name" value="Glyco_transf_4"/>
    <property type="match status" value="1"/>
</dbReference>
<feature type="domain" description="Glycosyl transferase family 1" evidence="2">
    <location>
        <begin position="185"/>
        <end position="350"/>
    </location>
</feature>
<evidence type="ECO:0000313" key="4">
    <source>
        <dbReference type="EMBL" id="HGK63365.1"/>
    </source>
</evidence>
<dbReference type="Gene3D" id="3.40.50.2000">
    <property type="entry name" value="Glycogen Phosphorylase B"/>
    <property type="match status" value="2"/>
</dbReference>
<dbReference type="SUPFAM" id="SSF53756">
    <property type="entry name" value="UDP-Glycosyltransferase/glycogen phosphorylase"/>
    <property type="match status" value="1"/>
</dbReference>
<organism evidence="4">
    <name type="scientific">candidate division WOR-3 bacterium</name>
    <dbReference type="NCBI Taxonomy" id="2052148"/>
    <lineage>
        <taxon>Bacteria</taxon>
        <taxon>Bacteria division WOR-3</taxon>
    </lineage>
</organism>